<dbReference type="EMBL" id="CH476645">
    <property type="protein sequence ID" value="EDN98668.1"/>
    <property type="molecule type" value="Genomic_DNA"/>
</dbReference>
<sequence>MGIDCRYAFAPTGLGKGSCCACTFIDSPLLEAEREFGRFESEVCGSSGDGVEFEDGSLGEPRRRILNKECRFDCVWESGVFRASLVSEGVKSAAWAGTNEGSSFVCSSLRSFEASSVDVPDDASSGLAIRKPPKD</sequence>
<feature type="region of interest" description="Disordered" evidence="1">
    <location>
        <begin position="114"/>
        <end position="135"/>
    </location>
</feature>
<dbReference type="Proteomes" id="UP000001312">
    <property type="component" value="Unassembled WGS sequence"/>
</dbReference>
<gene>
    <name evidence="2" type="ORF">SS1G_13527</name>
</gene>
<dbReference type="AlphaFoldDB" id="A7F7E7"/>
<dbReference type="KEGG" id="ssl:SS1G_13527"/>
<evidence type="ECO:0000313" key="3">
    <source>
        <dbReference type="Proteomes" id="UP000001312"/>
    </source>
</evidence>
<proteinExistence type="predicted"/>
<evidence type="ECO:0000256" key="1">
    <source>
        <dbReference type="SAM" id="MobiDB-lite"/>
    </source>
</evidence>
<dbReference type="GeneID" id="5481621"/>
<protein>
    <submittedName>
        <fullName evidence="2">Uncharacterized protein</fullName>
    </submittedName>
</protein>
<evidence type="ECO:0000313" key="2">
    <source>
        <dbReference type="EMBL" id="EDN98668.1"/>
    </source>
</evidence>
<reference evidence="3" key="1">
    <citation type="journal article" date="2011" name="PLoS Genet.">
        <title>Genomic analysis of the necrotrophic fungal pathogens Sclerotinia sclerotiorum and Botrytis cinerea.</title>
        <authorList>
            <person name="Amselem J."/>
            <person name="Cuomo C.A."/>
            <person name="van Kan J.A."/>
            <person name="Viaud M."/>
            <person name="Benito E.P."/>
            <person name="Couloux A."/>
            <person name="Coutinho P.M."/>
            <person name="de Vries R.P."/>
            <person name="Dyer P.S."/>
            <person name="Fillinger S."/>
            <person name="Fournier E."/>
            <person name="Gout L."/>
            <person name="Hahn M."/>
            <person name="Kohn L."/>
            <person name="Lapalu N."/>
            <person name="Plummer K.M."/>
            <person name="Pradier J.M."/>
            <person name="Quevillon E."/>
            <person name="Sharon A."/>
            <person name="Simon A."/>
            <person name="ten Have A."/>
            <person name="Tudzynski B."/>
            <person name="Tudzynski P."/>
            <person name="Wincker P."/>
            <person name="Andrew M."/>
            <person name="Anthouard V."/>
            <person name="Beever R.E."/>
            <person name="Beffa R."/>
            <person name="Benoit I."/>
            <person name="Bouzid O."/>
            <person name="Brault B."/>
            <person name="Chen Z."/>
            <person name="Choquer M."/>
            <person name="Collemare J."/>
            <person name="Cotton P."/>
            <person name="Danchin E.G."/>
            <person name="Da Silva C."/>
            <person name="Gautier A."/>
            <person name="Giraud C."/>
            <person name="Giraud T."/>
            <person name="Gonzalez C."/>
            <person name="Grossetete S."/>
            <person name="Guldener U."/>
            <person name="Henrissat B."/>
            <person name="Howlett B.J."/>
            <person name="Kodira C."/>
            <person name="Kretschmer M."/>
            <person name="Lappartient A."/>
            <person name="Leroch M."/>
            <person name="Levis C."/>
            <person name="Mauceli E."/>
            <person name="Neuveglise C."/>
            <person name="Oeser B."/>
            <person name="Pearson M."/>
            <person name="Poulain J."/>
            <person name="Poussereau N."/>
            <person name="Quesneville H."/>
            <person name="Rascle C."/>
            <person name="Schumacher J."/>
            <person name="Segurens B."/>
            <person name="Sexton A."/>
            <person name="Silva E."/>
            <person name="Sirven C."/>
            <person name="Soanes D.M."/>
            <person name="Talbot N.J."/>
            <person name="Templeton M."/>
            <person name="Yandava C."/>
            <person name="Yarden O."/>
            <person name="Zeng Q."/>
            <person name="Rollins J.A."/>
            <person name="Lebrun M.H."/>
            <person name="Dickman M."/>
        </authorList>
    </citation>
    <scope>NUCLEOTIDE SEQUENCE [LARGE SCALE GENOMIC DNA]</scope>
    <source>
        <strain evidence="3">ATCC 18683 / 1980 / Ss-1</strain>
    </source>
</reference>
<feature type="compositionally biased region" description="Low complexity" evidence="1">
    <location>
        <begin position="114"/>
        <end position="125"/>
    </location>
</feature>
<name>A7F7E7_SCLS1</name>
<accession>A7F7E7</accession>
<dbReference type="RefSeq" id="XP_001585643.1">
    <property type="nucleotide sequence ID" value="XM_001585593.1"/>
</dbReference>
<organism evidence="2 3">
    <name type="scientific">Sclerotinia sclerotiorum (strain ATCC 18683 / 1980 / Ss-1)</name>
    <name type="common">White mold</name>
    <name type="synonym">Whetzelinia sclerotiorum</name>
    <dbReference type="NCBI Taxonomy" id="665079"/>
    <lineage>
        <taxon>Eukaryota</taxon>
        <taxon>Fungi</taxon>
        <taxon>Dikarya</taxon>
        <taxon>Ascomycota</taxon>
        <taxon>Pezizomycotina</taxon>
        <taxon>Leotiomycetes</taxon>
        <taxon>Helotiales</taxon>
        <taxon>Sclerotiniaceae</taxon>
        <taxon>Sclerotinia</taxon>
    </lineage>
</organism>
<dbReference type="HOGENOM" id="CLU_1886999_0_0_1"/>
<dbReference type="InParanoid" id="A7F7E7"/>
<keyword evidence="3" id="KW-1185">Reference proteome</keyword>